<evidence type="ECO:0000256" key="2">
    <source>
        <dbReference type="SAM" id="MobiDB-lite"/>
    </source>
</evidence>
<dbReference type="GO" id="GO:0008270">
    <property type="term" value="F:zinc ion binding"/>
    <property type="evidence" value="ECO:0007669"/>
    <property type="project" value="UniProtKB-KW"/>
</dbReference>
<feature type="compositionally biased region" description="Basic residues" evidence="2">
    <location>
        <begin position="145"/>
        <end position="160"/>
    </location>
</feature>
<dbReference type="GO" id="GO:0003676">
    <property type="term" value="F:nucleic acid binding"/>
    <property type="evidence" value="ECO:0007669"/>
    <property type="project" value="InterPro"/>
</dbReference>
<protein>
    <recommendedName>
        <fullName evidence="3">CCHC-type domain-containing protein</fullName>
    </recommendedName>
</protein>
<dbReference type="InterPro" id="IPR036875">
    <property type="entry name" value="Znf_CCHC_sf"/>
</dbReference>
<feature type="region of interest" description="Disordered" evidence="2">
    <location>
        <begin position="145"/>
        <end position="180"/>
    </location>
</feature>
<keyword evidence="1" id="KW-0479">Metal-binding</keyword>
<dbReference type="OrthoDB" id="688231at2759"/>
<comment type="caution">
    <text evidence="4">The sequence shown here is derived from an EMBL/GenBank/DDBJ whole genome shotgun (WGS) entry which is preliminary data.</text>
</comment>
<evidence type="ECO:0000259" key="3">
    <source>
        <dbReference type="PROSITE" id="PS50158"/>
    </source>
</evidence>
<feature type="domain" description="CCHC-type" evidence="3">
    <location>
        <begin position="183"/>
        <end position="197"/>
    </location>
</feature>
<evidence type="ECO:0000313" key="5">
    <source>
        <dbReference type="Proteomes" id="UP000604825"/>
    </source>
</evidence>
<accession>A0A811P9Z6</accession>
<evidence type="ECO:0000256" key="1">
    <source>
        <dbReference type="PROSITE-ProRule" id="PRU00047"/>
    </source>
</evidence>
<proteinExistence type="predicted"/>
<keyword evidence="5" id="KW-1185">Reference proteome</keyword>
<keyword evidence="1" id="KW-0862">Zinc</keyword>
<dbReference type="SUPFAM" id="SSF57756">
    <property type="entry name" value="Retrovirus zinc finger-like domains"/>
    <property type="match status" value="1"/>
</dbReference>
<dbReference type="InterPro" id="IPR001878">
    <property type="entry name" value="Znf_CCHC"/>
</dbReference>
<gene>
    <name evidence="4" type="ORF">NCGR_LOCUS26894</name>
</gene>
<name>A0A811P9Z6_9POAL</name>
<dbReference type="PROSITE" id="PS50158">
    <property type="entry name" value="ZF_CCHC"/>
    <property type="match status" value="1"/>
</dbReference>
<dbReference type="AlphaFoldDB" id="A0A811P9Z6"/>
<reference evidence="4" key="1">
    <citation type="submission" date="2020-10" db="EMBL/GenBank/DDBJ databases">
        <authorList>
            <person name="Han B."/>
            <person name="Lu T."/>
            <person name="Zhao Q."/>
            <person name="Huang X."/>
            <person name="Zhao Y."/>
        </authorList>
    </citation>
    <scope>NUCLEOTIDE SEQUENCE</scope>
</reference>
<dbReference type="EMBL" id="CAJGYO010000006">
    <property type="protein sequence ID" value="CAD6240264.1"/>
    <property type="molecule type" value="Genomic_DNA"/>
</dbReference>
<dbReference type="Proteomes" id="UP000604825">
    <property type="component" value="Unassembled WGS sequence"/>
</dbReference>
<keyword evidence="1" id="KW-0863">Zinc-finger</keyword>
<organism evidence="4 5">
    <name type="scientific">Miscanthus lutarioriparius</name>
    <dbReference type="NCBI Taxonomy" id="422564"/>
    <lineage>
        <taxon>Eukaryota</taxon>
        <taxon>Viridiplantae</taxon>
        <taxon>Streptophyta</taxon>
        <taxon>Embryophyta</taxon>
        <taxon>Tracheophyta</taxon>
        <taxon>Spermatophyta</taxon>
        <taxon>Magnoliopsida</taxon>
        <taxon>Liliopsida</taxon>
        <taxon>Poales</taxon>
        <taxon>Poaceae</taxon>
        <taxon>PACMAD clade</taxon>
        <taxon>Panicoideae</taxon>
        <taxon>Andropogonodae</taxon>
        <taxon>Andropogoneae</taxon>
        <taxon>Saccharinae</taxon>
        <taxon>Miscanthus</taxon>
    </lineage>
</organism>
<evidence type="ECO:0000313" key="4">
    <source>
        <dbReference type="EMBL" id="CAD6240264.1"/>
    </source>
</evidence>
<sequence length="198" mass="22101">MVPSNQPFTLRSILEKNKLNGTNYVDWIRNLRIVLRAEKKEEILDTPLPEEPADNAPVAEKNAYKRACDVDLERLQKLGFPIGPELATNFILASLPPSYGNFIVNYHMHGVEKGLNELCGMLKIAEADIKKGAGSSHVMAVQNKPKFKKKGNSWKKKKGKAKDEISKPNPHAPKAGPPADAECFHCHGKGHWKRNCKL</sequence>